<feature type="transmembrane region" description="Helical" evidence="9">
    <location>
        <begin position="97"/>
        <end position="120"/>
    </location>
</feature>
<dbReference type="AlphaFoldDB" id="A0A1F5NJN6"/>
<evidence type="ECO:0000256" key="7">
    <source>
        <dbReference type="ARBA" id="ARBA00022989"/>
    </source>
</evidence>
<comment type="catalytic activity">
    <reaction evidence="9">
        <text>Release of signal peptides from bacterial membrane prolipoproteins. Hydrolyzes -Xaa-Yaa-Zaa-|-(S,diacylglyceryl)Cys-, in which Xaa is hydrophobic (preferably Leu), and Yaa (Ala or Ser) and Zaa (Gly or Ala) have small, neutral side chains.</text>
        <dbReference type="EC" id="3.4.23.36"/>
    </reaction>
</comment>
<feature type="transmembrane region" description="Helical" evidence="9">
    <location>
        <begin position="73"/>
        <end position="91"/>
    </location>
</feature>
<name>A0A1F5NJN6_9BACT</name>
<dbReference type="UniPathway" id="UPA00665"/>
<comment type="function">
    <text evidence="9">This protein specifically catalyzes the removal of signal peptides from prolipoproteins.</text>
</comment>
<dbReference type="GO" id="GO:0006508">
    <property type="term" value="P:proteolysis"/>
    <property type="evidence" value="ECO:0007669"/>
    <property type="project" value="UniProtKB-KW"/>
</dbReference>
<dbReference type="EMBL" id="MFEK01000016">
    <property type="protein sequence ID" value="OGE77773.1"/>
    <property type="molecule type" value="Genomic_DNA"/>
</dbReference>
<dbReference type="PANTHER" id="PTHR33695">
    <property type="entry name" value="LIPOPROTEIN SIGNAL PEPTIDASE"/>
    <property type="match status" value="1"/>
</dbReference>
<keyword evidence="7 9" id="KW-1133">Transmembrane helix</keyword>
<dbReference type="GO" id="GO:0004190">
    <property type="term" value="F:aspartic-type endopeptidase activity"/>
    <property type="evidence" value="ECO:0007669"/>
    <property type="project" value="UniProtKB-UniRule"/>
</dbReference>
<keyword evidence="4 9" id="KW-0812">Transmembrane</keyword>
<keyword evidence="3 9" id="KW-0645">Protease</keyword>
<comment type="subcellular location">
    <subcellularLocation>
        <location evidence="9">Cell membrane</location>
        <topology evidence="9">Multi-pass membrane protein</topology>
    </subcellularLocation>
</comment>
<dbReference type="EC" id="3.4.23.36" evidence="9"/>
<dbReference type="HAMAP" id="MF_00161">
    <property type="entry name" value="LspA"/>
    <property type="match status" value="1"/>
</dbReference>
<comment type="pathway">
    <text evidence="9">Protein modification; lipoprotein biosynthesis (signal peptide cleavage).</text>
</comment>
<evidence type="ECO:0000256" key="9">
    <source>
        <dbReference type="HAMAP-Rule" id="MF_00161"/>
    </source>
</evidence>
<comment type="caution">
    <text evidence="9">Lacks conserved residue(s) required for the propagation of feature annotation.</text>
</comment>
<dbReference type="Pfam" id="PF01252">
    <property type="entry name" value="Peptidase_A8"/>
    <property type="match status" value="1"/>
</dbReference>
<keyword evidence="5 9" id="KW-0064">Aspartyl protease</keyword>
<proteinExistence type="inferred from homology"/>
<evidence type="ECO:0000256" key="2">
    <source>
        <dbReference type="ARBA" id="ARBA00022475"/>
    </source>
</evidence>
<evidence type="ECO:0000256" key="8">
    <source>
        <dbReference type="ARBA" id="ARBA00023136"/>
    </source>
</evidence>
<sequence>MTKLSSIFSIAVFVAADQAIKFFLSLQNYRIVKNSGLPFAINLPGFFDLYFVTLCLVVFISLYLFYFRKTSMGFALILGGAFSNLFDRIYFGYVRDFIDIGFATLNLADIMIWVGVLLLFKSQIPNTKSQTNSKIQ</sequence>
<dbReference type="STRING" id="1817824.A2751_01820"/>
<evidence type="ECO:0000256" key="4">
    <source>
        <dbReference type="ARBA" id="ARBA00022692"/>
    </source>
</evidence>
<feature type="active site" evidence="9">
    <location>
        <position position="109"/>
    </location>
</feature>
<keyword evidence="6 9" id="KW-0378">Hydrolase</keyword>
<evidence type="ECO:0000256" key="6">
    <source>
        <dbReference type="ARBA" id="ARBA00022801"/>
    </source>
</evidence>
<evidence type="ECO:0000256" key="5">
    <source>
        <dbReference type="ARBA" id="ARBA00022750"/>
    </source>
</evidence>
<comment type="similarity">
    <text evidence="1 9 10">Belongs to the peptidase A8 family.</text>
</comment>
<reference evidence="11 12" key="1">
    <citation type="journal article" date="2016" name="Nat. Commun.">
        <title>Thousands of microbial genomes shed light on interconnected biogeochemical processes in an aquifer system.</title>
        <authorList>
            <person name="Anantharaman K."/>
            <person name="Brown C.T."/>
            <person name="Hug L.A."/>
            <person name="Sharon I."/>
            <person name="Castelle C.J."/>
            <person name="Probst A.J."/>
            <person name="Thomas B.C."/>
            <person name="Singh A."/>
            <person name="Wilkins M.J."/>
            <person name="Karaoz U."/>
            <person name="Brodie E.L."/>
            <person name="Williams K.H."/>
            <person name="Hubbard S.S."/>
            <person name="Banfield J.F."/>
        </authorList>
    </citation>
    <scope>NUCLEOTIDE SEQUENCE [LARGE SCALE GENOMIC DNA]</scope>
</reference>
<feature type="active site" evidence="9">
    <location>
        <position position="96"/>
    </location>
</feature>
<evidence type="ECO:0000313" key="12">
    <source>
        <dbReference type="Proteomes" id="UP000176864"/>
    </source>
</evidence>
<dbReference type="InterPro" id="IPR001872">
    <property type="entry name" value="Peptidase_A8"/>
</dbReference>
<dbReference type="PROSITE" id="PS00855">
    <property type="entry name" value="SPASE_II"/>
    <property type="match status" value="1"/>
</dbReference>
<dbReference type="PRINTS" id="PR00781">
    <property type="entry name" value="LIPOSIGPTASE"/>
</dbReference>
<feature type="transmembrane region" description="Helical" evidence="9">
    <location>
        <begin position="43"/>
        <end position="66"/>
    </location>
</feature>
<keyword evidence="8 9" id="KW-0472">Membrane</keyword>
<gene>
    <name evidence="9" type="primary">lspA</name>
    <name evidence="11" type="ORF">A2751_01820</name>
</gene>
<evidence type="ECO:0000256" key="1">
    <source>
        <dbReference type="ARBA" id="ARBA00006139"/>
    </source>
</evidence>
<keyword evidence="2 9" id="KW-1003">Cell membrane</keyword>
<evidence type="ECO:0000313" key="11">
    <source>
        <dbReference type="EMBL" id="OGE77773.1"/>
    </source>
</evidence>
<dbReference type="Proteomes" id="UP000176864">
    <property type="component" value="Unassembled WGS sequence"/>
</dbReference>
<protein>
    <recommendedName>
        <fullName evidence="9">Lipoprotein signal peptidase</fullName>
        <ecNumber evidence="9">3.4.23.36</ecNumber>
    </recommendedName>
    <alternativeName>
        <fullName evidence="9">Prolipoprotein signal peptidase</fullName>
    </alternativeName>
    <alternativeName>
        <fullName evidence="9">Signal peptidase II</fullName>
        <shortName evidence="9">SPase II</shortName>
    </alternativeName>
</protein>
<dbReference type="PANTHER" id="PTHR33695:SF1">
    <property type="entry name" value="LIPOPROTEIN SIGNAL PEPTIDASE"/>
    <property type="match status" value="1"/>
</dbReference>
<comment type="caution">
    <text evidence="11">The sequence shown here is derived from an EMBL/GenBank/DDBJ whole genome shotgun (WGS) entry which is preliminary data.</text>
</comment>
<evidence type="ECO:0000256" key="10">
    <source>
        <dbReference type="RuleBase" id="RU004181"/>
    </source>
</evidence>
<accession>A0A1F5NJN6</accession>
<organism evidence="11 12">
    <name type="scientific">Candidatus Doudnabacteria bacterium RIFCSPHIGHO2_01_FULL_46_14</name>
    <dbReference type="NCBI Taxonomy" id="1817824"/>
    <lineage>
        <taxon>Bacteria</taxon>
        <taxon>Candidatus Doudnaibacteriota</taxon>
    </lineage>
</organism>
<evidence type="ECO:0000256" key="3">
    <source>
        <dbReference type="ARBA" id="ARBA00022670"/>
    </source>
</evidence>
<dbReference type="GO" id="GO:0005886">
    <property type="term" value="C:plasma membrane"/>
    <property type="evidence" value="ECO:0007669"/>
    <property type="project" value="UniProtKB-SubCell"/>
</dbReference>